<accession>A0ACC2CS79</accession>
<organism evidence="1 2">
    <name type="scientific">Diphasiastrum complanatum</name>
    <name type="common">Issler's clubmoss</name>
    <name type="synonym">Lycopodium complanatum</name>
    <dbReference type="NCBI Taxonomy" id="34168"/>
    <lineage>
        <taxon>Eukaryota</taxon>
        <taxon>Viridiplantae</taxon>
        <taxon>Streptophyta</taxon>
        <taxon>Embryophyta</taxon>
        <taxon>Tracheophyta</taxon>
        <taxon>Lycopodiopsida</taxon>
        <taxon>Lycopodiales</taxon>
        <taxon>Lycopodiaceae</taxon>
        <taxon>Lycopodioideae</taxon>
        <taxon>Diphasiastrum</taxon>
    </lineage>
</organism>
<name>A0ACC2CS79_DIPCM</name>
<sequence length="79" mass="8305">MCYAVNCGSCGNATWKGCGKHVESVFKSVPAGKHCFCNPWPGVLLPDMGKGPAPMEQKETISEAKSACASEKVPVSTET</sequence>
<protein>
    <submittedName>
        <fullName evidence="1">Uncharacterized protein</fullName>
    </submittedName>
</protein>
<keyword evidence="2" id="KW-1185">Reference proteome</keyword>
<evidence type="ECO:0000313" key="1">
    <source>
        <dbReference type="EMBL" id="KAJ7544886.1"/>
    </source>
</evidence>
<dbReference type="Proteomes" id="UP001162992">
    <property type="component" value="Chromosome 9"/>
</dbReference>
<proteinExistence type="predicted"/>
<gene>
    <name evidence="1" type="ORF">O6H91_09G097600</name>
</gene>
<evidence type="ECO:0000313" key="2">
    <source>
        <dbReference type="Proteomes" id="UP001162992"/>
    </source>
</evidence>
<comment type="caution">
    <text evidence="1">The sequence shown here is derived from an EMBL/GenBank/DDBJ whole genome shotgun (WGS) entry which is preliminary data.</text>
</comment>
<dbReference type="EMBL" id="CM055100">
    <property type="protein sequence ID" value="KAJ7544886.1"/>
    <property type="molecule type" value="Genomic_DNA"/>
</dbReference>
<reference evidence="2" key="1">
    <citation type="journal article" date="2024" name="Proc. Natl. Acad. Sci. U.S.A.">
        <title>Extraordinary preservation of gene collinearity over three hundred million years revealed in homosporous lycophytes.</title>
        <authorList>
            <person name="Li C."/>
            <person name="Wickell D."/>
            <person name="Kuo L.Y."/>
            <person name="Chen X."/>
            <person name="Nie B."/>
            <person name="Liao X."/>
            <person name="Peng D."/>
            <person name="Ji J."/>
            <person name="Jenkins J."/>
            <person name="Williams M."/>
            <person name="Shu S."/>
            <person name="Plott C."/>
            <person name="Barry K."/>
            <person name="Rajasekar S."/>
            <person name="Grimwood J."/>
            <person name="Han X."/>
            <person name="Sun S."/>
            <person name="Hou Z."/>
            <person name="He W."/>
            <person name="Dai G."/>
            <person name="Sun C."/>
            <person name="Schmutz J."/>
            <person name="Leebens-Mack J.H."/>
            <person name="Li F.W."/>
            <person name="Wang L."/>
        </authorList>
    </citation>
    <scope>NUCLEOTIDE SEQUENCE [LARGE SCALE GENOMIC DNA]</scope>
    <source>
        <strain evidence="2">cv. PW_Plant_1</strain>
    </source>
</reference>